<keyword evidence="2" id="KW-1185">Reference proteome</keyword>
<gene>
    <name evidence="1" type="ORF">BOTBODRAFT_103023</name>
</gene>
<dbReference type="OrthoDB" id="2506088at2759"/>
<proteinExistence type="predicted"/>
<dbReference type="AlphaFoldDB" id="A0A067MW00"/>
<evidence type="ECO:0000313" key="2">
    <source>
        <dbReference type="Proteomes" id="UP000027195"/>
    </source>
</evidence>
<sequence length="121" mass="13644">MCEFSPGWLVSKGKFHILNHIVEVVKRFGPGILVSADPFEKFHGVFRNSCIFSNRQAMSTDSSKYFVHLDCIKHIMSGGYWPDDSGVWVQAGKDLLQLFSENDFIRQRFGLNDKSDAPAGS</sequence>
<dbReference type="STRING" id="930990.A0A067MW00"/>
<dbReference type="Proteomes" id="UP000027195">
    <property type="component" value="Unassembled WGS sequence"/>
</dbReference>
<name>A0A067MW00_BOTB1</name>
<dbReference type="EMBL" id="KL198020">
    <property type="protein sequence ID" value="KDQ18850.1"/>
    <property type="molecule type" value="Genomic_DNA"/>
</dbReference>
<accession>A0A067MW00</accession>
<evidence type="ECO:0000313" key="1">
    <source>
        <dbReference type="EMBL" id="KDQ18850.1"/>
    </source>
</evidence>
<dbReference type="InParanoid" id="A0A067MW00"/>
<organism evidence="1 2">
    <name type="scientific">Botryobasidium botryosum (strain FD-172 SS1)</name>
    <dbReference type="NCBI Taxonomy" id="930990"/>
    <lineage>
        <taxon>Eukaryota</taxon>
        <taxon>Fungi</taxon>
        <taxon>Dikarya</taxon>
        <taxon>Basidiomycota</taxon>
        <taxon>Agaricomycotina</taxon>
        <taxon>Agaricomycetes</taxon>
        <taxon>Cantharellales</taxon>
        <taxon>Botryobasidiaceae</taxon>
        <taxon>Botryobasidium</taxon>
    </lineage>
</organism>
<reference evidence="2" key="1">
    <citation type="journal article" date="2014" name="Proc. Natl. Acad. Sci. U.S.A.">
        <title>Extensive sampling of basidiomycete genomes demonstrates inadequacy of the white-rot/brown-rot paradigm for wood decay fungi.</title>
        <authorList>
            <person name="Riley R."/>
            <person name="Salamov A.A."/>
            <person name="Brown D.W."/>
            <person name="Nagy L.G."/>
            <person name="Floudas D."/>
            <person name="Held B.W."/>
            <person name="Levasseur A."/>
            <person name="Lombard V."/>
            <person name="Morin E."/>
            <person name="Otillar R."/>
            <person name="Lindquist E.A."/>
            <person name="Sun H."/>
            <person name="LaButti K.M."/>
            <person name="Schmutz J."/>
            <person name="Jabbour D."/>
            <person name="Luo H."/>
            <person name="Baker S.E."/>
            <person name="Pisabarro A.G."/>
            <person name="Walton J.D."/>
            <person name="Blanchette R.A."/>
            <person name="Henrissat B."/>
            <person name="Martin F."/>
            <person name="Cullen D."/>
            <person name="Hibbett D.S."/>
            <person name="Grigoriev I.V."/>
        </authorList>
    </citation>
    <scope>NUCLEOTIDE SEQUENCE [LARGE SCALE GENOMIC DNA]</scope>
    <source>
        <strain evidence="2">FD-172 SS1</strain>
    </source>
</reference>
<dbReference type="HOGENOM" id="CLU_2037674_0_0_1"/>
<protein>
    <submittedName>
        <fullName evidence="1">Uncharacterized protein</fullName>
    </submittedName>
</protein>